<dbReference type="PROSITE" id="PS51257">
    <property type="entry name" value="PROKAR_LIPOPROTEIN"/>
    <property type="match status" value="1"/>
</dbReference>
<protein>
    <submittedName>
        <fullName evidence="2">Uncharacterized protein</fullName>
    </submittedName>
</protein>
<comment type="caution">
    <text evidence="2">The sequence shown here is derived from an EMBL/GenBank/DDBJ whole genome shotgun (WGS) entry which is preliminary data.</text>
</comment>
<reference evidence="2" key="2">
    <citation type="submission" date="2020-10" db="EMBL/GenBank/DDBJ databases">
        <authorList>
            <person name="Cooper E.A."/>
            <person name="Brenton Z.W."/>
            <person name="Flinn B.S."/>
            <person name="Jenkins J."/>
            <person name="Shu S."/>
            <person name="Flowers D."/>
            <person name="Luo F."/>
            <person name="Wang Y."/>
            <person name="Xia P."/>
            <person name="Barry K."/>
            <person name="Daum C."/>
            <person name="Lipzen A."/>
            <person name="Yoshinaga Y."/>
            <person name="Schmutz J."/>
            <person name="Saski C."/>
            <person name="Vermerris W."/>
            <person name="Kresovich S."/>
        </authorList>
    </citation>
    <scope>NUCLEOTIDE SEQUENCE</scope>
</reference>
<organism evidence="2 3">
    <name type="scientific">Sorghum bicolor</name>
    <name type="common">Sorghum</name>
    <name type="synonym">Sorghum vulgare</name>
    <dbReference type="NCBI Taxonomy" id="4558"/>
    <lineage>
        <taxon>Eukaryota</taxon>
        <taxon>Viridiplantae</taxon>
        <taxon>Streptophyta</taxon>
        <taxon>Embryophyta</taxon>
        <taxon>Tracheophyta</taxon>
        <taxon>Spermatophyta</taxon>
        <taxon>Magnoliopsida</taxon>
        <taxon>Liliopsida</taxon>
        <taxon>Poales</taxon>
        <taxon>Poaceae</taxon>
        <taxon>PACMAD clade</taxon>
        <taxon>Panicoideae</taxon>
        <taxon>Andropogonodae</taxon>
        <taxon>Andropogoneae</taxon>
        <taxon>Sorghinae</taxon>
        <taxon>Sorghum</taxon>
    </lineage>
</organism>
<reference evidence="2" key="1">
    <citation type="journal article" date="2019" name="BMC Genomics">
        <title>A new reference genome for Sorghum bicolor reveals high levels of sequence similarity between sweet and grain genotypes: implications for the genetics of sugar metabolism.</title>
        <authorList>
            <person name="Cooper E.A."/>
            <person name="Brenton Z.W."/>
            <person name="Flinn B.S."/>
            <person name="Jenkins J."/>
            <person name="Shu S."/>
            <person name="Flowers D."/>
            <person name="Luo F."/>
            <person name="Wang Y."/>
            <person name="Xia P."/>
            <person name="Barry K."/>
            <person name="Daum C."/>
            <person name="Lipzen A."/>
            <person name="Yoshinaga Y."/>
            <person name="Schmutz J."/>
            <person name="Saski C."/>
            <person name="Vermerris W."/>
            <person name="Kresovich S."/>
        </authorList>
    </citation>
    <scope>NUCLEOTIDE SEQUENCE</scope>
</reference>
<dbReference type="Proteomes" id="UP000807115">
    <property type="component" value="Chromosome 10"/>
</dbReference>
<feature type="region of interest" description="Disordered" evidence="1">
    <location>
        <begin position="37"/>
        <end position="105"/>
    </location>
</feature>
<evidence type="ECO:0000256" key="1">
    <source>
        <dbReference type="SAM" id="MobiDB-lite"/>
    </source>
</evidence>
<evidence type="ECO:0000313" key="3">
    <source>
        <dbReference type="Proteomes" id="UP000807115"/>
    </source>
</evidence>
<sequence length="105" mass="10694">MCSTKCRYGCGGGGGGGGSGSSSGGVGVGVGCPAPLGCRLAGDPRRGRGRGGGFGRRHQKKQKLHGGHRDPNPGRMQEAAGVEDGRRGLAPPVQQWASRREEDPE</sequence>
<feature type="compositionally biased region" description="Basic residues" evidence="1">
    <location>
        <begin position="55"/>
        <end position="66"/>
    </location>
</feature>
<proteinExistence type="predicted"/>
<name>A0A921Q2A9_SORBI</name>
<gene>
    <name evidence="2" type="ORF">BDA96_10G152100</name>
</gene>
<dbReference type="AlphaFoldDB" id="A0A921Q2A9"/>
<dbReference type="EMBL" id="CM027689">
    <property type="protein sequence ID" value="KAG0514007.1"/>
    <property type="molecule type" value="Genomic_DNA"/>
</dbReference>
<evidence type="ECO:0000313" key="2">
    <source>
        <dbReference type="EMBL" id="KAG0514007.1"/>
    </source>
</evidence>
<accession>A0A921Q2A9</accession>